<organism evidence="2 3">
    <name type="scientific">Prunus dulcis</name>
    <name type="common">Almond</name>
    <name type="synonym">Amygdalus dulcis</name>
    <dbReference type="NCBI Taxonomy" id="3755"/>
    <lineage>
        <taxon>Eukaryota</taxon>
        <taxon>Viridiplantae</taxon>
        <taxon>Streptophyta</taxon>
        <taxon>Embryophyta</taxon>
        <taxon>Tracheophyta</taxon>
        <taxon>Spermatophyta</taxon>
        <taxon>Magnoliopsida</taxon>
        <taxon>eudicotyledons</taxon>
        <taxon>Gunneridae</taxon>
        <taxon>Pentapetalae</taxon>
        <taxon>rosids</taxon>
        <taxon>fabids</taxon>
        <taxon>Rosales</taxon>
        <taxon>Rosaceae</taxon>
        <taxon>Amygdaloideae</taxon>
        <taxon>Amygdaleae</taxon>
        <taxon>Prunus</taxon>
    </lineage>
</organism>
<reference evidence="2 3" key="1">
    <citation type="journal article" date="2022" name="G3 (Bethesda)">
        <title>Whole-genome sequence and methylome profiling of the almond [Prunus dulcis (Mill.) D.A. Webb] cultivar 'Nonpareil'.</title>
        <authorList>
            <person name="D'Amico-Willman K.M."/>
            <person name="Ouma W.Z."/>
            <person name="Meulia T."/>
            <person name="Sideli G.M."/>
            <person name="Gradziel T.M."/>
            <person name="Fresnedo-Ramirez J."/>
        </authorList>
    </citation>
    <scope>NUCLEOTIDE SEQUENCE [LARGE SCALE GENOMIC DNA]</scope>
    <source>
        <strain evidence="2">Clone GOH B32 T37-40</strain>
    </source>
</reference>
<comment type="caution">
    <text evidence="2">The sequence shown here is derived from an EMBL/GenBank/DDBJ whole genome shotgun (WGS) entry which is preliminary data.</text>
</comment>
<evidence type="ECO:0000313" key="2">
    <source>
        <dbReference type="EMBL" id="KAI5314181.1"/>
    </source>
</evidence>
<dbReference type="AlphaFoldDB" id="A0AAD4YM26"/>
<sequence>MEHTPTSKVQPLYLSYKPQPHFPESQASASTPQFIEVEVQTETDVGELGNQFVVGVGLDDDADDEAHEFADEFPIHPFEQGHPTPTFDNDSAKTIF</sequence>
<feature type="region of interest" description="Disordered" evidence="1">
    <location>
        <begin position="75"/>
        <end position="96"/>
    </location>
</feature>
<dbReference type="Proteomes" id="UP001054821">
    <property type="component" value="Chromosome 8"/>
</dbReference>
<accession>A0AAD4YM26</accession>
<feature type="region of interest" description="Disordered" evidence="1">
    <location>
        <begin position="1"/>
        <end position="29"/>
    </location>
</feature>
<gene>
    <name evidence="2" type="ORF">L3X38_043357</name>
</gene>
<evidence type="ECO:0000313" key="3">
    <source>
        <dbReference type="Proteomes" id="UP001054821"/>
    </source>
</evidence>
<evidence type="ECO:0000256" key="1">
    <source>
        <dbReference type="SAM" id="MobiDB-lite"/>
    </source>
</evidence>
<protein>
    <submittedName>
        <fullName evidence="2">Uncharacterized protein</fullName>
    </submittedName>
</protein>
<keyword evidence="3" id="KW-1185">Reference proteome</keyword>
<proteinExistence type="predicted"/>
<dbReference type="EMBL" id="JAJFAZ020000008">
    <property type="protein sequence ID" value="KAI5314181.1"/>
    <property type="molecule type" value="Genomic_DNA"/>
</dbReference>
<name>A0AAD4YM26_PRUDU</name>